<dbReference type="EMBL" id="AP017895">
    <property type="protein sequence ID" value="BAV86400.1"/>
    <property type="molecule type" value="Genomic_DNA"/>
</dbReference>
<proteinExistence type="predicted"/>
<reference evidence="1 2" key="1">
    <citation type="submission" date="2016-10" db="EMBL/GenBank/DDBJ databases">
        <title>Genome sequence of Rothia aeria strain JCM11412.</title>
        <authorList>
            <person name="Nambu T."/>
        </authorList>
    </citation>
    <scope>NUCLEOTIDE SEQUENCE [LARGE SCALE GENOMIC DNA]</scope>
    <source>
        <strain evidence="1 2">JCM 11412</strain>
    </source>
</reference>
<gene>
    <name evidence="1" type="ORF">RA11412_0101</name>
</gene>
<accession>A0A2Z5QVJ0</accession>
<dbReference type="AlphaFoldDB" id="A0A2Z5QVJ0"/>
<sequence>MNEKSERSGSHPHVNSLAARTPAVIQVAALYAAYPMALVSAAWITVGRALFGAAGDLVPIFAISFGPALALILCLAARWAFTDARRAVAAAELTRPACRWGVAIAQSTCWVLAFLFGMFIPDYRAGVPVSGMGALVGGEYVGYAAGFGNTFGILTFAAAITAAALAYSANRRGARLQQGVTDEVLEEQARQQSPYDFLD</sequence>
<dbReference type="KEGG" id="raj:RA11412_0101"/>
<evidence type="ECO:0000313" key="1">
    <source>
        <dbReference type="EMBL" id="BAV86400.1"/>
    </source>
</evidence>
<protein>
    <submittedName>
        <fullName evidence="1">Uncharacterized protein</fullName>
    </submittedName>
</protein>
<keyword evidence="2" id="KW-1185">Reference proteome</keyword>
<dbReference type="GeneID" id="93862161"/>
<dbReference type="RefSeq" id="WP_128087094.1">
    <property type="nucleotide sequence ID" value="NZ_CAUUGO010000029.1"/>
</dbReference>
<dbReference type="Proteomes" id="UP000250241">
    <property type="component" value="Chromosome"/>
</dbReference>
<evidence type="ECO:0000313" key="2">
    <source>
        <dbReference type="Proteomes" id="UP000250241"/>
    </source>
</evidence>
<organism evidence="1 2">
    <name type="scientific">Rothia aeria</name>
    <dbReference type="NCBI Taxonomy" id="172042"/>
    <lineage>
        <taxon>Bacteria</taxon>
        <taxon>Bacillati</taxon>
        <taxon>Actinomycetota</taxon>
        <taxon>Actinomycetes</taxon>
        <taxon>Micrococcales</taxon>
        <taxon>Micrococcaceae</taxon>
        <taxon>Rothia</taxon>
    </lineage>
</organism>
<name>A0A2Z5QVJ0_9MICC</name>